<evidence type="ECO:0000256" key="1">
    <source>
        <dbReference type="ARBA" id="ARBA00010834"/>
    </source>
</evidence>
<evidence type="ECO:0000256" key="3">
    <source>
        <dbReference type="ARBA" id="ARBA00023274"/>
    </source>
</evidence>
<evidence type="ECO:0000256" key="4">
    <source>
        <dbReference type="SAM" id="MobiDB-lite"/>
    </source>
</evidence>
<dbReference type="AlphaFoldDB" id="A0A6N6M8E5"/>
<feature type="compositionally biased region" description="Basic residues" evidence="4">
    <location>
        <begin position="9"/>
        <end position="28"/>
    </location>
</feature>
<evidence type="ECO:0000256" key="2">
    <source>
        <dbReference type="ARBA" id="ARBA00022980"/>
    </source>
</evidence>
<dbReference type="OrthoDB" id="965797at2"/>
<reference evidence="5 6" key="1">
    <citation type="submission" date="2019-09" db="EMBL/GenBank/DDBJ databases">
        <title>Genomes of Cryomorphaceae.</title>
        <authorList>
            <person name="Bowman J.P."/>
        </authorList>
    </citation>
    <scope>NUCLEOTIDE SEQUENCE [LARGE SCALE GENOMIC DNA]</scope>
    <source>
        <strain evidence="5 6">KCTC 52047</strain>
    </source>
</reference>
<dbReference type="GO" id="GO:1990904">
    <property type="term" value="C:ribonucleoprotein complex"/>
    <property type="evidence" value="ECO:0007669"/>
    <property type="project" value="UniProtKB-KW"/>
</dbReference>
<dbReference type="GO" id="GO:0005840">
    <property type="term" value="C:ribosome"/>
    <property type="evidence" value="ECO:0007669"/>
    <property type="project" value="UniProtKB-KW"/>
</dbReference>
<dbReference type="RefSeq" id="WP_151167253.1">
    <property type="nucleotide sequence ID" value="NZ_WACR01000004.1"/>
</dbReference>
<organism evidence="5 6">
    <name type="scientific">Salibacter halophilus</name>
    <dbReference type="NCBI Taxonomy" id="1803916"/>
    <lineage>
        <taxon>Bacteria</taxon>
        <taxon>Pseudomonadati</taxon>
        <taxon>Bacteroidota</taxon>
        <taxon>Flavobacteriia</taxon>
        <taxon>Flavobacteriales</taxon>
        <taxon>Salibacteraceae</taxon>
        <taxon>Salibacter</taxon>
    </lineage>
</organism>
<feature type="region of interest" description="Disordered" evidence="4">
    <location>
        <begin position="1"/>
        <end position="95"/>
    </location>
</feature>
<dbReference type="InterPro" id="IPR030826">
    <property type="entry name" value="Ribosomal_bTHX/bTHXc/bTHXm"/>
</dbReference>
<comment type="caution">
    <text evidence="5">The sequence shown here is derived from an EMBL/GenBank/DDBJ whole genome shotgun (WGS) entry which is preliminary data.</text>
</comment>
<keyword evidence="2 5" id="KW-0689">Ribosomal protein</keyword>
<protein>
    <submittedName>
        <fullName evidence="5">30S ribosomal protein THX</fullName>
    </submittedName>
</protein>
<dbReference type="Pfam" id="PF17070">
    <property type="entry name" value="Thx"/>
    <property type="match status" value="1"/>
</dbReference>
<keyword evidence="3" id="KW-0687">Ribonucleoprotein</keyword>
<dbReference type="NCBIfam" id="TIGR04560">
    <property type="entry name" value="ribo_THX"/>
    <property type="match status" value="1"/>
</dbReference>
<gene>
    <name evidence="5" type="ORF">F3059_06135</name>
</gene>
<comment type="similarity">
    <text evidence="1">Belongs to the bacterial ribosomal protein bTHX family.</text>
</comment>
<accession>A0A6N6M8E5</accession>
<evidence type="ECO:0000313" key="6">
    <source>
        <dbReference type="Proteomes" id="UP000435357"/>
    </source>
</evidence>
<evidence type="ECO:0000313" key="5">
    <source>
        <dbReference type="EMBL" id="KAB1064930.1"/>
    </source>
</evidence>
<dbReference type="Proteomes" id="UP000435357">
    <property type="component" value="Unassembled WGS sequence"/>
</dbReference>
<dbReference type="EMBL" id="WACR01000004">
    <property type="protein sequence ID" value="KAB1064930.1"/>
    <property type="molecule type" value="Genomic_DNA"/>
</dbReference>
<feature type="compositionally biased region" description="Basic residues" evidence="4">
    <location>
        <begin position="70"/>
        <end position="87"/>
    </location>
</feature>
<proteinExistence type="inferred from homology"/>
<feature type="compositionally biased region" description="Basic and acidic residues" evidence="4">
    <location>
        <begin position="37"/>
        <end position="52"/>
    </location>
</feature>
<feature type="compositionally biased region" description="Low complexity" evidence="4">
    <location>
        <begin position="56"/>
        <end position="69"/>
    </location>
</feature>
<dbReference type="InterPro" id="IPR031414">
    <property type="entry name" value="Ribosomal_bTHX"/>
</dbReference>
<keyword evidence="6" id="KW-1185">Reference proteome</keyword>
<sequence length="95" mass="10294">MGKGDRKTAKGKRWRGSYGKARPKKGSRKMPVAASVAEKEGEENVAKRDSKKTSSTKKATTAKKSSSKTSTKKTTAKKSTTKKASTTKKKEADKE</sequence>
<name>A0A6N6M8E5_9FLAO</name>